<feature type="compositionally biased region" description="Low complexity" evidence="9">
    <location>
        <begin position="684"/>
        <end position="694"/>
    </location>
</feature>
<dbReference type="SUPFAM" id="SSF52540">
    <property type="entry name" value="P-loop containing nucleoside triphosphate hydrolases"/>
    <property type="match status" value="2"/>
</dbReference>
<organism evidence="11 12">
    <name type="scientific">Penicillium ucsense</name>
    <dbReference type="NCBI Taxonomy" id="2839758"/>
    <lineage>
        <taxon>Eukaryota</taxon>
        <taxon>Fungi</taxon>
        <taxon>Dikarya</taxon>
        <taxon>Ascomycota</taxon>
        <taxon>Pezizomycotina</taxon>
        <taxon>Eurotiomycetes</taxon>
        <taxon>Eurotiomycetidae</taxon>
        <taxon>Eurotiales</taxon>
        <taxon>Aspergillaceae</taxon>
        <taxon>Penicillium</taxon>
    </lineage>
</organism>
<feature type="compositionally biased region" description="Acidic residues" evidence="9">
    <location>
        <begin position="1464"/>
        <end position="1489"/>
    </location>
</feature>
<feature type="region of interest" description="Disordered" evidence="9">
    <location>
        <begin position="1868"/>
        <end position="1887"/>
    </location>
</feature>
<evidence type="ECO:0000256" key="8">
    <source>
        <dbReference type="ARBA" id="ARBA00022840"/>
    </source>
</evidence>
<feature type="region of interest" description="Disordered" evidence="9">
    <location>
        <begin position="1454"/>
        <end position="1517"/>
    </location>
</feature>
<evidence type="ECO:0000256" key="6">
    <source>
        <dbReference type="ARBA" id="ARBA00022801"/>
    </source>
</evidence>
<dbReference type="InterPro" id="IPR000330">
    <property type="entry name" value="SNF2_N"/>
</dbReference>
<evidence type="ECO:0000313" key="12">
    <source>
        <dbReference type="Proteomes" id="UP000631181"/>
    </source>
</evidence>
<dbReference type="Gene3D" id="3.40.50.150">
    <property type="entry name" value="Vaccinia Virus protein VP39"/>
    <property type="match status" value="1"/>
</dbReference>
<dbReference type="PANTHER" id="PTHR45626:SF26">
    <property type="entry name" value="FAMILY HELICASE, PUTATIVE (AFU_ORTHOLOGUE AFUA_2G09120)-RELATED"/>
    <property type="match status" value="1"/>
</dbReference>
<dbReference type="CDD" id="cd18793">
    <property type="entry name" value="SF2_C_SNF"/>
    <property type="match status" value="1"/>
</dbReference>
<dbReference type="Proteomes" id="UP000631181">
    <property type="component" value="Unassembled WGS sequence"/>
</dbReference>
<gene>
    <name evidence="11" type="ORF">PECM_000323</name>
</gene>
<dbReference type="SUPFAM" id="SSF53335">
    <property type="entry name" value="S-adenosyl-L-methionine-dependent methyltransferases"/>
    <property type="match status" value="1"/>
</dbReference>
<evidence type="ECO:0000259" key="10">
    <source>
        <dbReference type="Pfam" id="PF00176"/>
    </source>
</evidence>
<dbReference type="InterPro" id="IPR050628">
    <property type="entry name" value="SNF2_RAD54_helicase_TF"/>
</dbReference>
<dbReference type="Pfam" id="PF00176">
    <property type="entry name" value="SNF2-rel_dom"/>
    <property type="match status" value="1"/>
</dbReference>
<dbReference type="InterPro" id="IPR001525">
    <property type="entry name" value="C5_MeTfrase"/>
</dbReference>
<reference evidence="11" key="1">
    <citation type="journal article" date="2020" name="Front. Microbiol.">
        <title>Gene regulatory networks of Penicillium echinulatum 2HH and Penicillium oxalicum 114-2 inferred by a computational biology approach.</title>
        <authorList>
            <person name="Lenz A.R."/>
            <person name="Galan-Vasquez E."/>
            <person name="Balbinot E."/>
            <person name="De Abreu F.P."/>
            <person name="De Oliveira N.S."/>
            <person name="Da Rosa L.O."/>
            <person name="De Avila E Silva S."/>
            <person name="Camassola M."/>
            <person name="Dillon A.J.P."/>
            <person name="Perez-Rueda E."/>
        </authorList>
    </citation>
    <scope>NUCLEOTIDE SEQUENCE</scope>
    <source>
        <strain evidence="11">S1M29</strain>
    </source>
</reference>
<evidence type="ECO:0000256" key="9">
    <source>
        <dbReference type="SAM" id="MobiDB-lite"/>
    </source>
</evidence>
<dbReference type="Gene3D" id="3.40.50.300">
    <property type="entry name" value="P-loop containing nucleotide triphosphate hydrolases"/>
    <property type="match status" value="1"/>
</dbReference>
<feature type="region of interest" description="Disordered" evidence="9">
    <location>
        <begin position="669"/>
        <end position="705"/>
    </location>
</feature>
<evidence type="ECO:0000256" key="5">
    <source>
        <dbReference type="ARBA" id="ARBA00022771"/>
    </source>
</evidence>
<dbReference type="GO" id="GO:0032259">
    <property type="term" value="P:methylation"/>
    <property type="evidence" value="ECO:0007669"/>
    <property type="project" value="UniProtKB-KW"/>
</dbReference>
<keyword evidence="2" id="KW-0808">Transferase</keyword>
<dbReference type="GO" id="GO:0016787">
    <property type="term" value="F:hydrolase activity"/>
    <property type="evidence" value="ECO:0007669"/>
    <property type="project" value="UniProtKB-KW"/>
</dbReference>
<dbReference type="GO" id="GO:0005634">
    <property type="term" value="C:nucleus"/>
    <property type="evidence" value="ECO:0007669"/>
    <property type="project" value="TreeGrafter"/>
</dbReference>
<keyword evidence="7" id="KW-0862">Zinc</keyword>
<comment type="caution">
    <text evidence="11">The sequence shown here is derived from an EMBL/GenBank/DDBJ whole genome shotgun (WGS) entry which is preliminary data.</text>
</comment>
<dbReference type="InterPro" id="IPR027417">
    <property type="entry name" value="P-loop_NTPase"/>
</dbReference>
<name>A0A8J8W6I0_9EURO</name>
<evidence type="ECO:0000256" key="2">
    <source>
        <dbReference type="ARBA" id="ARBA00022679"/>
    </source>
</evidence>
<dbReference type="OrthoDB" id="423221at2759"/>
<proteinExistence type="predicted"/>
<dbReference type="InterPro" id="IPR038718">
    <property type="entry name" value="SNF2-like_sf"/>
</dbReference>
<evidence type="ECO:0000256" key="1">
    <source>
        <dbReference type="ARBA" id="ARBA00022603"/>
    </source>
</evidence>
<dbReference type="PANTHER" id="PTHR45626">
    <property type="entry name" value="TRANSCRIPTION TERMINATION FACTOR 2-RELATED"/>
    <property type="match status" value="1"/>
</dbReference>
<sequence length="2224" mass="248277">MEFRRLMETSYESVVSSDEDMAPGSRPSTPGVEWGPGVSYDDSQFIRDSFEDCDIPEVRRTRCGPPNRYLSLDLPPMHKLEDIYKDIAERAMRLGLGRFLKHIGKRPLRVATACSGTESPILALEMLRKALGSESAFEMSHVFSCEIVPFKQAFIERNFQPPILFRDLLELGNDEAHTAYGALVPVPGDIDILIAGTACVDFSALNHRRKLLSQEGESSSTFNALLRYAQKYRPAIVIMENVKSAPWKDFIDIWEEIGYDATYAFVDTKSYYLPHTRMRGYLVAVDKHRKTERLPGDNFVDPRPLSKRFEKSMTQFARKASSPVGKFLLPDHDRRVEQIRNDLSTRLDASVRSESSWERYKIRHAEFRADHGLGDQRPISRSLPGGLGLSPPDFYWHSWMKAQPERVIETVDMKFLYCLTKDIDSNFKERCIDLSQGVDRGTEGISSSGVVGCLTPCGMPFVTSRGGPISGLEALSLQGLPLDRIILTSESQRDLQDLAGNAMTSTTVCAAICSALIGSYPKLKREMDVPLNARATAKETSARIAIPGDIDSNLGPMFTTDSSQFLKPDPTLLRRAMQSAQFCSCEGQSMVKDLKLLRICAHCQHRACESCAGNPTHAYRALNDNDIPRDSAVDFIAFLKSTLPMRLKLSGLDAEIFSEFSDIFPAPPVSSSPVNPKYSRTRTSETSTSSNTDGSDSEIEETDLDPETTYDGLIGAIRDALSEDVQFFDIERSHIWTVIYEGEHSSMRLEIGPSGLQWLYYVKPSPQLPARCLLREIFGKPIARLIPQIGTLLDGEWAISATLSTPFRLTISGMGEQIPAFPAAVGIVKEPFSRMSVWTQIKVDGIIEDGVLDCDVRGIYDALPECGTAMASLYKKTKDNLYLFLDTNKISAPDQDVCVFAFDHSRLSGWDQRITVAELSPKWRATGVTSEPEEVEAFSRRWYRAPGNVTLKPSMTSTVAYRTIQSDTSARLAGNNCHQSYNPLISLTGPDCYLKLNWQALVSTDASETLPSSWEVIALENSEFDHRSMAWAVQNVASQTDVPWNLVPISNETLPDNGTLCQSCDPPTPSIIWGRDKQGKVTPYEDPQGAAAYERAAKSKPAPFVILQRNRSIGMTELCFALNIQSLAHRAFGRLVNRVNSSSIAFYWRLVGNTNDWGRTSHPKFTLLDNSGDEEHGQPPNFRVYLRRDQRRSLSWMVKQEADDISPFWEQETEEALLPLMSWRAEVRVSMPRFVRGGVLCDEVGYGKTATILGLIDVQHEVDAVRSCLKPDYSGLISIKATLLVIPANVYKQWGGEITKFLGNKYKVQRLDTPKSISSASVRQMREADIILIPWPVFNNVTYYQNMRYFTGTPKVPSSAGRDFDSWFNDASQCLRQMVRILQEQGPEEYLNHLWARRFELRRTQATSTYVPSRRFRGAAFVRNLERQGAAASTQAGPEKYSIAGSSRISQSNVGASFQQPVAPDDDYSSDEALDEEPDCPGEVDDEEQDGRKGKRKIAKQKKAKQPPKARVKKATAWSDDRKMFNIPAPHANCIPSMEDMTGLPLHAFHFNRVVLDEYTYSRDERIEPVLSLGAHSKWILSGTPALDEFTDIKDIAAHLGVHLGIDNDGDQPTSNSRLKTTRRKLTAREAFEMHEPPRSMAWYENRRELAQSFLDQFARQNTTEVSELSMACHLIVNDIPEQESKLYRALYDHLRQTQGIICKIPGSTLGATETAINAVLTKSKSPDEALLKSLLADDILDHALSERSCQKGFNASTRASIETWKKLEVVIKMTLLSVIAQNNPPGEGQFNMFVNLSADPDAQRDVTRFVEKVGDHLTGTMVNDALDRILSNFPEWKAGPEGEELRAKLEDKIGNIRPTEKQEAQLRRSFGLQPASASPDPGTDDNEYRQQLRVWQTKRVLKLLLSDAWKLIQRLVESNRDVRFWESVRETRGEHARLCDRCFSVSLAREELTILRKCGHCLCPECLGLVNEPTNSLPACVVPMCRAAAGRASQVSGRSVDDTRAVHENSKLASMVDIIRAVPDDEKVVLFVQFEDAMAQASRALTAAGIQHCVGRSAKVNGFAEFVNPKTKPVSQQGPGQAEITRPDAGGQNKRKRGGKTAVMGNKTTGPKVLILRLGSVMAAGLNLQVANHVLFLSPLLAPTQHDYDASMTQAIGRCRRFGQQRTVHVYHLLARGTVEVNIFEQRTASVVVVRGSQVLQVQPSEVQPFDGMCSGQTLNFES</sequence>
<evidence type="ECO:0000313" key="11">
    <source>
        <dbReference type="EMBL" id="KAF7718939.1"/>
    </source>
</evidence>
<keyword evidence="3" id="KW-0479">Metal-binding</keyword>
<dbReference type="InterPro" id="IPR029063">
    <property type="entry name" value="SAM-dependent_MTases_sf"/>
</dbReference>
<evidence type="ECO:0000256" key="3">
    <source>
        <dbReference type="ARBA" id="ARBA00022723"/>
    </source>
</evidence>
<evidence type="ECO:0000256" key="4">
    <source>
        <dbReference type="ARBA" id="ARBA00022741"/>
    </source>
</evidence>
<dbReference type="Pfam" id="PF00145">
    <property type="entry name" value="DNA_methylase"/>
    <property type="match status" value="1"/>
</dbReference>
<dbReference type="InterPro" id="IPR049730">
    <property type="entry name" value="SNF2/RAD54-like_C"/>
</dbReference>
<feature type="region of interest" description="Disordered" evidence="9">
    <location>
        <begin position="14"/>
        <end position="34"/>
    </location>
</feature>
<keyword evidence="4" id="KW-0547">Nucleotide-binding</keyword>
<evidence type="ECO:0000256" key="7">
    <source>
        <dbReference type="ARBA" id="ARBA00022833"/>
    </source>
</evidence>
<dbReference type="EMBL" id="WIWV01000010">
    <property type="protein sequence ID" value="KAF7718939.1"/>
    <property type="molecule type" value="Genomic_DNA"/>
</dbReference>
<accession>A0A8J8W6I0</accession>
<dbReference type="GO" id="GO:0008168">
    <property type="term" value="F:methyltransferase activity"/>
    <property type="evidence" value="ECO:0007669"/>
    <property type="project" value="UniProtKB-KW"/>
</dbReference>
<keyword evidence="8" id="KW-0067">ATP-binding</keyword>
<dbReference type="InterPro" id="IPR017907">
    <property type="entry name" value="Znf_RING_CS"/>
</dbReference>
<dbReference type="GO" id="GO:0008094">
    <property type="term" value="F:ATP-dependent activity, acting on DNA"/>
    <property type="evidence" value="ECO:0007669"/>
    <property type="project" value="TreeGrafter"/>
</dbReference>
<keyword evidence="6" id="KW-0378">Hydrolase</keyword>
<dbReference type="GO" id="GO:0005524">
    <property type="term" value="F:ATP binding"/>
    <property type="evidence" value="ECO:0007669"/>
    <property type="project" value="UniProtKB-KW"/>
</dbReference>
<keyword evidence="5" id="KW-0863">Zinc-finger</keyword>
<dbReference type="PROSITE" id="PS00518">
    <property type="entry name" value="ZF_RING_1"/>
    <property type="match status" value="1"/>
</dbReference>
<feature type="compositionally biased region" description="Basic residues" evidence="9">
    <location>
        <begin position="1493"/>
        <end position="1514"/>
    </location>
</feature>
<dbReference type="Gene3D" id="3.40.50.10810">
    <property type="entry name" value="Tandem AAA-ATPase domain"/>
    <property type="match status" value="1"/>
</dbReference>
<protein>
    <recommendedName>
        <fullName evidence="10">SNF2 N-terminal domain-containing protein</fullName>
    </recommendedName>
</protein>
<feature type="compositionally biased region" description="Acidic residues" evidence="9">
    <location>
        <begin position="695"/>
        <end position="705"/>
    </location>
</feature>
<keyword evidence="12" id="KW-1185">Reference proteome</keyword>
<keyword evidence="1" id="KW-0489">Methyltransferase</keyword>
<feature type="region of interest" description="Disordered" evidence="9">
    <location>
        <begin position="2071"/>
        <end position="2105"/>
    </location>
</feature>
<feature type="domain" description="SNF2 N-terminal" evidence="10">
    <location>
        <begin position="1190"/>
        <end position="1303"/>
    </location>
</feature>
<dbReference type="GO" id="GO:0006281">
    <property type="term" value="P:DNA repair"/>
    <property type="evidence" value="ECO:0007669"/>
    <property type="project" value="TreeGrafter"/>
</dbReference>
<dbReference type="GO" id="GO:0008270">
    <property type="term" value="F:zinc ion binding"/>
    <property type="evidence" value="ECO:0007669"/>
    <property type="project" value="UniProtKB-KW"/>
</dbReference>